<proteinExistence type="inferred from homology"/>
<feature type="domain" description="PPIase FKBP-type" evidence="9">
    <location>
        <begin position="67"/>
        <end position="153"/>
    </location>
</feature>
<keyword evidence="4 5" id="KW-0413">Isomerase</keyword>
<evidence type="ECO:0000259" key="9">
    <source>
        <dbReference type="PROSITE" id="PS50059"/>
    </source>
</evidence>
<evidence type="ECO:0000256" key="8">
    <source>
        <dbReference type="SAM" id="Phobius"/>
    </source>
</evidence>
<dbReference type="PANTHER" id="PTHR43811">
    <property type="entry name" value="FKBP-TYPE PEPTIDYL-PROLYL CIS-TRANS ISOMERASE FKPA"/>
    <property type="match status" value="1"/>
</dbReference>
<feature type="compositionally biased region" description="Polar residues" evidence="7">
    <location>
        <begin position="37"/>
        <end position="53"/>
    </location>
</feature>
<dbReference type="Proteomes" id="UP000178601">
    <property type="component" value="Unassembled WGS sequence"/>
</dbReference>
<dbReference type="Gene3D" id="3.10.50.40">
    <property type="match status" value="1"/>
</dbReference>
<evidence type="ECO:0000256" key="7">
    <source>
        <dbReference type="SAM" id="MobiDB-lite"/>
    </source>
</evidence>
<feature type="transmembrane region" description="Helical" evidence="8">
    <location>
        <begin position="6"/>
        <end position="24"/>
    </location>
</feature>
<feature type="region of interest" description="Disordered" evidence="7">
    <location>
        <begin position="33"/>
        <end position="54"/>
    </location>
</feature>
<dbReference type="EMBL" id="MFMQ01000015">
    <property type="protein sequence ID" value="OGG92137.1"/>
    <property type="molecule type" value="Genomic_DNA"/>
</dbReference>
<evidence type="ECO:0000256" key="3">
    <source>
        <dbReference type="ARBA" id="ARBA00023110"/>
    </source>
</evidence>
<gene>
    <name evidence="10" type="ORF">A3H16_03610</name>
</gene>
<dbReference type="SUPFAM" id="SSF54534">
    <property type="entry name" value="FKBP-like"/>
    <property type="match status" value="1"/>
</dbReference>
<evidence type="ECO:0000256" key="5">
    <source>
        <dbReference type="PROSITE-ProRule" id="PRU00277"/>
    </source>
</evidence>
<accession>A0A1F6G220</accession>
<protein>
    <recommendedName>
        <fullName evidence="6">Peptidyl-prolyl cis-trans isomerase</fullName>
        <ecNumber evidence="6">5.2.1.8</ecNumber>
    </recommendedName>
</protein>
<keyword evidence="8" id="KW-1133">Transmembrane helix</keyword>
<comment type="caution">
    <text evidence="10">The sequence shown here is derived from an EMBL/GenBank/DDBJ whole genome shotgun (WGS) entry which is preliminary data.</text>
</comment>
<dbReference type="Pfam" id="PF00254">
    <property type="entry name" value="FKBP_C"/>
    <property type="match status" value="1"/>
</dbReference>
<dbReference type="EC" id="5.2.1.8" evidence="6"/>
<evidence type="ECO:0000313" key="10">
    <source>
        <dbReference type="EMBL" id="OGG92137.1"/>
    </source>
</evidence>
<evidence type="ECO:0000256" key="6">
    <source>
        <dbReference type="RuleBase" id="RU003915"/>
    </source>
</evidence>
<dbReference type="AlphaFoldDB" id="A0A1F6G220"/>
<keyword evidence="8" id="KW-0812">Transmembrane</keyword>
<dbReference type="PROSITE" id="PS50059">
    <property type="entry name" value="FKBP_PPIASE"/>
    <property type="match status" value="1"/>
</dbReference>
<feature type="non-terminal residue" evidence="10">
    <location>
        <position position="153"/>
    </location>
</feature>
<dbReference type="GO" id="GO:0003755">
    <property type="term" value="F:peptidyl-prolyl cis-trans isomerase activity"/>
    <property type="evidence" value="ECO:0007669"/>
    <property type="project" value="UniProtKB-UniRule"/>
</dbReference>
<reference evidence="10 11" key="1">
    <citation type="journal article" date="2016" name="Nat. Commun.">
        <title>Thousands of microbial genomes shed light on interconnected biogeochemical processes in an aquifer system.</title>
        <authorList>
            <person name="Anantharaman K."/>
            <person name="Brown C.T."/>
            <person name="Hug L.A."/>
            <person name="Sharon I."/>
            <person name="Castelle C.J."/>
            <person name="Probst A.J."/>
            <person name="Thomas B.C."/>
            <person name="Singh A."/>
            <person name="Wilkins M.J."/>
            <person name="Karaoz U."/>
            <person name="Brodie E.L."/>
            <person name="Williams K.H."/>
            <person name="Hubbard S.S."/>
            <person name="Banfield J.F."/>
        </authorList>
    </citation>
    <scope>NUCLEOTIDE SEQUENCE [LARGE SCALE GENOMIC DNA]</scope>
</reference>
<keyword evidence="8" id="KW-0472">Membrane</keyword>
<evidence type="ECO:0000256" key="4">
    <source>
        <dbReference type="ARBA" id="ARBA00023235"/>
    </source>
</evidence>
<dbReference type="PANTHER" id="PTHR43811:SF19">
    <property type="entry name" value="39 KDA FK506-BINDING NUCLEAR PROTEIN"/>
    <property type="match status" value="1"/>
</dbReference>
<organism evidence="10 11">
    <name type="scientific">Candidatus Kaiserbacteria bacterium RIFCSPLOWO2_12_FULL_53_8</name>
    <dbReference type="NCBI Taxonomy" id="1798529"/>
    <lineage>
        <taxon>Bacteria</taxon>
        <taxon>Candidatus Kaiseribacteriota</taxon>
    </lineage>
</organism>
<sequence>MNTKTIVISVVVILIIIIGGYFVYTSMSPAAPAAANPQDQTASTGTTTPQVQGQDVKVGTGKVAEPGMRVSVLYVGKFTDGTVFDSSAAHGNVPLEFVLGASEGPIVPIPGFQIGVNGMKEGGERLLAIPPTLGYGAQDVKDATGKVIIPGNS</sequence>
<dbReference type="InterPro" id="IPR001179">
    <property type="entry name" value="PPIase_FKBP_dom"/>
</dbReference>
<evidence type="ECO:0000256" key="2">
    <source>
        <dbReference type="ARBA" id="ARBA00006577"/>
    </source>
</evidence>
<evidence type="ECO:0000256" key="1">
    <source>
        <dbReference type="ARBA" id="ARBA00000971"/>
    </source>
</evidence>
<keyword evidence="3 5" id="KW-0697">Rotamase</keyword>
<comment type="catalytic activity">
    <reaction evidence="1 5 6">
        <text>[protein]-peptidylproline (omega=180) = [protein]-peptidylproline (omega=0)</text>
        <dbReference type="Rhea" id="RHEA:16237"/>
        <dbReference type="Rhea" id="RHEA-COMP:10747"/>
        <dbReference type="Rhea" id="RHEA-COMP:10748"/>
        <dbReference type="ChEBI" id="CHEBI:83833"/>
        <dbReference type="ChEBI" id="CHEBI:83834"/>
        <dbReference type="EC" id="5.2.1.8"/>
    </reaction>
</comment>
<evidence type="ECO:0000313" key="11">
    <source>
        <dbReference type="Proteomes" id="UP000178601"/>
    </source>
</evidence>
<dbReference type="InterPro" id="IPR046357">
    <property type="entry name" value="PPIase_dom_sf"/>
</dbReference>
<comment type="similarity">
    <text evidence="2 6">Belongs to the FKBP-type PPIase family.</text>
</comment>
<name>A0A1F6G220_9BACT</name>